<dbReference type="SUPFAM" id="SSF56059">
    <property type="entry name" value="Glutathione synthetase ATP-binding domain-like"/>
    <property type="match status" value="1"/>
</dbReference>
<organism evidence="3 4">
    <name type="scientific">Salinicola socius</name>
    <dbReference type="NCBI Taxonomy" id="404433"/>
    <lineage>
        <taxon>Bacteria</taxon>
        <taxon>Pseudomonadati</taxon>
        <taxon>Pseudomonadota</taxon>
        <taxon>Gammaproteobacteria</taxon>
        <taxon>Oceanospirillales</taxon>
        <taxon>Halomonadaceae</taxon>
        <taxon>Salinicola</taxon>
    </lineage>
</organism>
<sequence length="843" mass="94121">MMVAIETLRTPWLETYAPGSVHDALIADDGSVRPRWLPLLDQLGQLGRDTLVQRADEVQHLLHENGVTYNLPNDEAGSRRQWWLDPLPLVIAPQEWQQLEQGLRQRSRLMAALLKDIYGPRRMLAEGVLPADALYANSAFLLPCDQLLAEEDPGLLLHGVDLTRDAQGHWRVLADRVQSPSGVGFALENRIAMARALPDLYRRAPLKRLAGFLSAQHHSLSSLSRLNFDHPTIALLAPGPGHDSHFEHAYLANYLNLALVEGSDLVVRDSRVWIRTLGGLQPVDVLLRHIGDAWSDPLELRGDSLIGVPGLLEAIRAGGVGVANPPGVGALEHPLIGAHLPALCKRLLGETLQIEGMERHWCGQPEGLAWAMAGFETLSFQRLDGEPGPVSPADMNEEAASRLRQAIVAQPDRYVAQQPLVAATAPFFSRDCAELSPLPFNVRCFTQAVFDTDYRFSGYDVMPGGVAWHGAPGSAMRSSQCVKDVWVTAEEPQPHVSRLRRSRQPLVVTRDGADLPSRVADSLFWVGRYGERLEGRSRLLREALYRLLEQGQEGQADDTLEDLLHLLELDTSSPGELPVERFVMHRDRLMGLFHETQDGSLPMMVSRMVNNCRAVRDHLGDDAWRVFNQLRQEAVRLPNAGIDQGRRSVETVITQLAAFFGLCNETMPHHFGWRFMDIGRFLERALATLTLLRLALIDSRHAGEALWDVVLTTTDNATAYRRRYRSELHPAAILDLLLFDEANPRSVGYMFKRLERQIERLPQPSNTPYRSDEARLLIKARSALHLADLELLAKLEDDEDAKQALADLLDALTVPLEALSLAIEHSHFSHVEAPRQLIPMQTP</sequence>
<dbReference type="InterPro" id="IPR051680">
    <property type="entry name" value="ATP-dep_Glu-Cys_Ligase-2"/>
</dbReference>
<dbReference type="OrthoDB" id="9804079at2"/>
<dbReference type="InterPro" id="IPR025841">
    <property type="entry name" value="CP_ATPgrasp_2"/>
</dbReference>
<dbReference type="Proteomes" id="UP000186878">
    <property type="component" value="Unassembled WGS sequence"/>
</dbReference>
<proteinExistence type="predicted"/>
<dbReference type="Pfam" id="PF14403">
    <property type="entry name" value="CP_ATPgrasp_2"/>
    <property type="match status" value="1"/>
</dbReference>
<dbReference type="EMBL" id="MSDO01000003">
    <property type="protein sequence ID" value="OLO05601.1"/>
    <property type="molecule type" value="Genomic_DNA"/>
</dbReference>
<dbReference type="PANTHER" id="PTHR34595">
    <property type="entry name" value="BLR5612 PROTEIN"/>
    <property type="match status" value="1"/>
</dbReference>
<name>A0A1Q8SVZ4_9GAMM</name>
<evidence type="ECO:0000259" key="1">
    <source>
        <dbReference type="Pfam" id="PF04168"/>
    </source>
</evidence>
<accession>A0A1Q8SVZ4</accession>
<dbReference type="InterPro" id="IPR007296">
    <property type="entry name" value="DUF403"/>
</dbReference>
<evidence type="ECO:0000259" key="2">
    <source>
        <dbReference type="Pfam" id="PF14403"/>
    </source>
</evidence>
<dbReference type="AlphaFoldDB" id="A0A1Q8SVZ4"/>
<evidence type="ECO:0000313" key="3">
    <source>
        <dbReference type="EMBL" id="OLO05601.1"/>
    </source>
</evidence>
<dbReference type="Pfam" id="PF04168">
    <property type="entry name" value="Alpha-E"/>
    <property type="match status" value="1"/>
</dbReference>
<feature type="domain" description="Circularly permuted ATP-grasp type 2" evidence="2">
    <location>
        <begin position="88"/>
        <end position="467"/>
    </location>
</feature>
<protein>
    <submittedName>
        <fullName evidence="3">Uncharacterized protein</fullName>
    </submittedName>
</protein>
<feature type="domain" description="DUF403" evidence="1">
    <location>
        <begin position="515"/>
        <end position="828"/>
    </location>
</feature>
<comment type="caution">
    <text evidence="3">The sequence shown here is derived from an EMBL/GenBank/DDBJ whole genome shotgun (WGS) entry which is preliminary data.</text>
</comment>
<keyword evidence="4" id="KW-1185">Reference proteome</keyword>
<dbReference type="PANTHER" id="PTHR34595:SF2">
    <property type="entry name" value="BLR2978 PROTEIN"/>
    <property type="match status" value="1"/>
</dbReference>
<reference evidence="3 4" key="1">
    <citation type="submission" date="2016-12" db="EMBL/GenBank/DDBJ databases">
        <title>Draft genome sequences of strains Salinicola socius SMB35, Salinicola sp. MH3R3-1 and Chromohalobacter sp. SMB17 from the Verkhnekamsk potash mining region of Russia.</title>
        <authorList>
            <person name="Mavrodi D.V."/>
            <person name="Olsson B.E."/>
            <person name="Korsakova E.S."/>
            <person name="Pyankova A."/>
            <person name="Mavrodi O.V."/>
            <person name="Plotnikova E.G."/>
        </authorList>
    </citation>
    <scope>NUCLEOTIDE SEQUENCE [LARGE SCALE GENOMIC DNA]</scope>
    <source>
        <strain evidence="3 4">SMB35</strain>
    </source>
</reference>
<gene>
    <name evidence="3" type="ORF">BTW07_03780</name>
</gene>
<evidence type="ECO:0000313" key="4">
    <source>
        <dbReference type="Proteomes" id="UP000186878"/>
    </source>
</evidence>
<dbReference type="RefSeq" id="WP_075568822.1">
    <property type="nucleotide sequence ID" value="NZ_MSDO01000003.1"/>
</dbReference>
<dbReference type="STRING" id="404433.BTW07_03780"/>
<dbReference type="Gene3D" id="3.40.50.11290">
    <property type="match status" value="1"/>
</dbReference>